<protein>
    <submittedName>
        <fullName evidence="2">Uncharacterized protein</fullName>
    </submittedName>
</protein>
<sequence length="125" mass="13918">MCVKGDQSFVSRCSDGHSRILRVWRDKGAGSKEQGAGSTLLSCIHVCQSTRELVSALATVATINAVEIVKGKTDNNISNINNECRRRQKRNRTKKKGKSRNINTNQELKVKYPGNTMQVTENQLI</sequence>
<feature type="region of interest" description="Disordered" evidence="1">
    <location>
        <begin position="79"/>
        <end position="106"/>
    </location>
</feature>
<dbReference type="EMBL" id="VSRR010132600">
    <property type="protein sequence ID" value="MPD02672.1"/>
    <property type="molecule type" value="Genomic_DNA"/>
</dbReference>
<proteinExistence type="predicted"/>
<gene>
    <name evidence="2" type="ORF">E2C01_098268</name>
</gene>
<accession>A0A5B7JXD8</accession>
<dbReference type="AlphaFoldDB" id="A0A5B7JXD8"/>
<name>A0A5B7JXD8_PORTR</name>
<dbReference type="Proteomes" id="UP000324222">
    <property type="component" value="Unassembled WGS sequence"/>
</dbReference>
<evidence type="ECO:0000313" key="3">
    <source>
        <dbReference type="Proteomes" id="UP000324222"/>
    </source>
</evidence>
<evidence type="ECO:0000313" key="2">
    <source>
        <dbReference type="EMBL" id="MPD02672.1"/>
    </source>
</evidence>
<evidence type="ECO:0000256" key="1">
    <source>
        <dbReference type="SAM" id="MobiDB-lite"/>
    </source>
</evidence>
<keyword evidence="3" id="KW-1185">Reference proteome</keyword>
<organism evidence="2 3">
    <name type="scientific">Portunus trituberculatus</name>
    <name type="common">Swimming crab</name>
    <name type="synonym">Neptunus trituberculatus</name>
    <dbReference type="NCBI Taxonomy" id="210409"/>
    <lineage>
        <taxon>Eukaryota</taxon>
        <taxon>Metazoa</taxon>
        <taxon>Ecdysozoa</taxon>
        <taxon>Arthropoda</taxon>
        <taxon>Crustacea</taxon>
        <taxon>Multicrustacea</taxon>
        <taxon>Malacostraca</taxon>
        <taxon>Eumalacostraca</taxon>
        <taxon>Eucarida</taxon>
        <taxon>Decapoda</taxon>
        <taxon>Pleocyemata</taxon>
        <taxon>Brachyura</taxon>
        <taxon>Eubrachyura</taxon>
        <taxon>Portunoidea</taxon>
        <taxon>Portunidae</taxon>
        <taxon>Portuninae</taxon>
        <taxon>Portunus</taxon>
    </lineage>
</organism>
<comment type="caution">
    <text evidence="2">The sequence shown here is derived from an EMBL/GenBank/DDBJ whole genome shotgun (WGS) entry which is preliminary data.</text>
</comment>
<reference evidence="2 3" key="1">
    <citation type="submission" date="2019-05" db="EMBL/GenBank/DDBJ databases">
        <title>Another draft genome of Portunus trituberculatus and its Hox gene families provides insights of decapod evolution.</title>
        <authorList>
            <person name="Jeong J.-H."/>
            <person name="Song I."/>
            <person name="Kim S."/>
            <person name="Choi T."/>
            <person name="Kim D."/>
            <person name="Ryu S."/>
            <person name="Kim W."/>
        </authorList>
    </citation>
    <scope>NUCLEOTIDE SEQUENCE [LARGE SCALE GENOMIC DNA]</scope>
    <source>
        <tissue evidence="2">Muscle</tissue>
    </source>
</reference>
<feature type="compositionally biased region" description="Basic residues" evidence="1">
    <location>
        <begin position="86"/>
        <end position="99"/>
    </location>
</feature>